<dbReference type="Proteomes" id="UP001497680">
    <property type="component" value="Unassembled WGS sequence"/>
</dbReference>
<organism evidence="1 2">
    <name type="scientific">Hypoxylon rubiginosum</name>
    <dbReference type="NCBI Taxonomy" id="110542"/>
    <lineage>
        <taxon>Eukaryota</taxon>
        <taxon>Fungi</taxon>
        <taxon>Dikarya</taxon>
        <taxon>Ascomycota</taxon>
        <taxon>Pezizomycotina</taxon>
        <taxon>Sordariomycetes</taxon>
        <taxon>Xylariomycetidae</taxon>
        <taxon>Xylariales</taxon>
        <taxon>Hypoxylaceae</taxon>
        <taxon>Hypoxylon</taxon>
    </lineage>
</organism>
<sequence>MAAAPSINSLPYEVRQTIYSLLGQHQTNSYRWNGEPVSTIAHYAAVSREWQEAFERYSFREIRITPKRLNCFSQIVKSPRRRAIVQTLRFHVKLDRYPSYLDGEQETSEERRRSTEIFTDALVTFFRAMTHWQKTDTSPLGLDLHLLIDSPSDSSTLLGRNGTPLTTGRALLSHLKLDLETLSLPELDIFSGFRCTGRHLQPTSLLAIVSKLRALEYLDMELNHDSIRKRDVQQRNNFVAGLEQCAESVRVLGLRRPSPMIIPSTAPSRKPWSDFYVHLRAFSQQCESFEFDDCVDAAQFFAPFIVGPSPDDAPRSQEVPFWARLKRLNVRNSYMMKEPYLRVTSRTEALAYVQKVLVAVGRASCHMPELQFARVCQYVLTDGRLEWFVLTYECYAGRAVLLVRGFVPGKVMIDAWKHPIAEKRVEFHIHVEDTDPNAPEL</sequence>
<evidence type="ECO:0000313" key="1">
    <source>
        <dbReference type="EMBL" id="KAI6084237.1"/>
    </source>
</evidence>
<reference evidence="1 2" key="1">
    <citation type="journal article" date="2022" name="New Phytol.">
        <title>Ecological generalism drives hyperdiversity of secondary metabolite gene clusters in xylarialean endophytes.</title>
        <authorList>
            <person name="Franco M.E.E."/>
            <person name="Wisecaver J.H."/>
            <person name="Arnold A.E."/>
            <person name="Ju Y.M."/>
            <person name="Slot J.C."/>
            <person name="Ahrendt S."/>
            <person name="Moore L.P."/>
            <person name="Eastman K.E."/>
            <person name="Scott K."/>
            <person name="Konkel Z."/>
            <person name="Mondo S.J."/>
            <person name="Kuo A."/>
            <person name="Hayes R.D."/>
            <person name="Haridas S."/>
            <person name="Andreopoulos B."/>
            <person name="Riley R."/>
            <person name="LaButti K."/>
            <person name="Pangilinan J."/>
            <person name="Lipzen A."/>
            <person name="Amirebrahimi M."/>
            <person name="Yan J."/>
            <person name="Adam C."/>
            <person name="Keymanesh K."/>
            <person name="Ng V."/>
            <person name="Louie K."/>
            <person name="Northen T."/>
            <person name="Drula E."/>
            <person name="Henrissat B."/>
            <person name="Hsieh H.M."/>
            <person name="Youens-Clark K."/>
            <person name="Lutzoni F."/>
            <person name="Miadlikowska J."/>
            <person name="Eastwood D.C."/>
            <person name="Hamelin R.C."/>
            <person name="Grigoriev I.V."/>
            <person name="U'Ren J.M."/>
        </authorList>
    </citation>
    <scope>NUCLEOTIDE SEQUENCE [LARGE SCALE GENOMIC DNA]</scope>
    <source>
        <strain evidence="1 2">ER1909</strain>
    </source>
</reference>
<name>A0ACC0CV93_9PEZI</name>
<evidence type="ECO:0000313" key="2">
    <source>
        <dbReference type="Proteomes" id="UP001497680"/>
    </source>
</evidence>
<keyword evidence="2" id="KW-1185">Reference proteome</keyword>
<gene>
    <name evidence="1" type="ORF">F4821DRAFT_243280</name>
</gene>
<protein>
    <submittedName>
        <fullName evidence="1">Uncharacterized protein</fullName>
    </submittedName>
</protein>
<dbReference type="EMBL" id="MU394340">
    <property type="protein sequence ID" value="KAI6084237.1"/>
    <property type="molecule type" value="Genomic_DNA"/>
</dbReference>
<proteinExistence type="predicted"/>
<accession>A0ACC0CV93</accession>
<comment type="caution">
    <text evidence="1">The sequence shown here is derived from an EMBL/GenBank/DDBJ whole genome shotgun (WGS) entry which is preliminary data.</text>
</comment>